<reference evidence="2" key="1">
    <citation type="journal article" date="2011" name="Stand. Genomic Sci.">
        <title>Non-contiguous finished genome sequence of the opportunistic oral pathogen Prevotella multisaccharivorax type strain (PPPA20).</title>
        <authorList>
            <person name="Pati A."/>
            <person name="Gronow S."/>
            <person name="Lu M."/>
            <person name="Lapidus A."/>
            <person name="Nolan M."/>
            <person name="Lucas S."/>
            <person name="Hammon N."/>
            <person name="Deshpande S."/>
            <person name="Cheng J.F."/>
            <person name="Tapia R."/>
            <person name="Han C."/>
            <person name="Goodwin L."/>
            <person name="Pitluck S."/>
            <person name="Liolios K."/>
            <person name="Pagani I."/>
            <person name="Mavromatis K."/>
            <person name="Mikhailova N."/>
            <person name="Huntemann M."/>
            <person name="Chen A."/>
            <person name="Palaniappan K."/>
            <person name="Land M."/>
            <person name="Hauser L."/>
            <person name="Detter J.C."/>
            <person name="Brambilla E.M."/>
            <person name="Rohde M."/>
            <person name="Goker M."/>
            <person name="Woyke T."/>
            <person name="Bristow J."/>
            <person name="Eisen J.A."/>
            <person name="Markowitz V."/>
            <person name="Hugenholtz P."/>
            <person name="Kyrpides N.C."/>
            <person name="Klenk H.P."/>
            <person name="Ivanova N."/>
        </authorList>
    </citation>
    <scope>NUCLEOTIDE SEQUENCE [LARGE SCALE GENOMIC DNA]</scope>
    <source>
        <strain evidence="2">DSM 17128</strain>
    </source>
</reference>
<name>F8N7R1_9BACT</name>
<dbReference type="HOGENOM" id="CLU_3397905_0_0_10"/>
<dbReference type="EMBL" id="GL945017">
    <property type="protein sequence ID" value="EGN56416.1"/>
    <property type="molecule type" value="Genomic_DNA"/>
</dbReference>
<dbReference type="AlphaFoldDB" id="F8N7R1"/>
<evidence type="ECO:0000313" key="2">
    <source>
        <dbReference type="Proteomes" id="UP000002772"/>
    </source>
</evidence>
<organism evidence="1 2">
    <name type="scientific">Hallella multisaccharivorax DSM 17128</name>
    <dbReference type="NCBI Taxonomy" id="688246"/>
    <lineage>
        <taxon>Bacteria</taxon>
        <taxon>Pseudomonadati</taxon>
        <taxon>Bacteroidota</taxon>
        <taxon>Bacteroidia</taxon>
        <taxon>Bacteroidales</taxon>
        <taxon>Prevotellaceae</taxon>
        <taxon>Hallella</taxon>
    </lineage>
</organism>
<dbReference type="Proteomes" id="UP000002772">
    <property type="component" value="Unassembled WGS sequence"/>
</dbReference>
<protein>
    <submittedName>
        <fullName evidence="1">Uncharacterized protein</fullName>
    </submittedName>
</protein>
<keyword evidence="2" id="KW-1185">Reference proteome</keyword>
<sequence>MGKWLDPRADMTFWKVFVENKNLMIRKVFVG</sequence>
<accession>F8N7R1</accession>
<evidence type="ECO:0000313" key="1">
    <source>
        <dbReference type="EMBL" id="EGN56416.1"/>
    </source>
</evidence>
<gene>
    <name evidence="1" type="ORF">Premu_0970</name>
</gene>
<proteinExistence type="predicted"/>